<accession>A0A8S1H2A1</accession>
<name>A0A8S1H2A1_9PELO</name>
<keyword evidence="2" id="KW-1185">Reference proteome</keyword>
<gene>
    <name evidence="1" type="ORF">CAUJ_LOCUS5213</name>
</gene>
<organism evidence="1 2">
    <name type="scientific">Caenorhabditis auriculariae</name>
    <dbReference type="NCBI Taxonomy" id="2777116"/>
    <lineage>
        <taxon>Eukaryota</taxon>
        <taxon>Metazoa</taxon>
        <taxon>Ecdysozoa</taxon>
        <taxon>Nematoda</taxon>
        <taxon>Chromadorea</taxon>
        <taxon>Rhabditida</taxon>
        <taxon>Rhabditina</taxon>
        <taxon>Rhabditomorpha</taxon>
        <taxon>Rhabditoidea</taxon>
        <taxon>Rhabditidae</taxon>
        <taxon>Peloderinae</taxon>
        <taxon>Caenorhabditis</taxon>
    </lineage>
</organism>
<evidence type="ECO:0000313" key="1">
    <source>
        <dbReference type="EMBL" id="CAD6189294.1"/>
    </source>
</evidence>
<proteinExistence type="predicted"/>
<dbReference type="EMBL" id="CAJGYM010000010">
    <property type="protein sequence ID" value="CAD6189294.1"/>
    <property type="molecule type" value="Genomic_DNA"/>
</dbReference>
<dbReference type="AlphaFoldDB" id="A0A8S1H2A1"/>
<reference evidence="1" key="1">
    <citation type="submission" date="2020-10" db="EMBL/GenBank/DDBJ databases">
        <authorList>
            <person name="Kikuchi T."/>
        </authorList>
    </citation>
    <scope>NUCLEOTIDE SEQUENCE</scope>
    <source>
        <strain evidence="1">NKZ352</strain>
    </source>
</reference>
<comment type="caution">
    <text evidence="1">The sequence shown here is derived from an EMBL/GenBank/DDBJ whole genome shotgun (WGS) entry which is preliminary data.</text>
</comment>
<evidence type="ECO:0000313" key="2">
    <source>
        <dbReference type="Proteomes" id="UP000835052"/>
    </source>
</evidence>
<sequence length="134" mass="14907">MICNRWHLTVEVVNEQKNKIPRFLSHVFKGARASVKCVWCVAVGEGIDESLFVERGAEEGGGTIVSDALSFELHSVFRSTAGPSSNVRLLRAAYQLVEPQAPRVVAPTFLHSLLTDFFFLQPKNTRSSPTATFW</sequence>
<dbReference type="Proteomes" id="UP000835052">
    <property type="component" value="Unassembled WGS sequence"/>
</dbReference>
<protein>
    <submittedName>
        <fullName evidence="1">Uncharacterized protein</fullName>
    </submittedName>
</protein>